<dbReference type="EMBL" id="CALYLK010000128">
    <property type="protein sequence ID" value="CAH8210077.1"/>
    <property type="molecule type" value="Genomic_DNA"/>
</dbReference>
<protein>
    <submittedName>
        <fullName evidence="2">Uncharacterized protein</fullName>
    </submittedName>
</protein>
<dbReference type="Proteomes" id="UP001152658">
    <property type="component" value="Unassembled WGS sequence"/>
</dbReference>
<feature type="transmembrane region" description="Helical" evidence="1">
    <location>
        <begin position="28"/>
        <end position="46"/>
    </location>
</feature>
<organism evidence="2 3">
    <name type="scientific">Vibrio aestuarianus</name>
    <dbReference type="NCBI Taxonomy" id="28171"/>
    <lineage>
        <taxon>Bacteria</taxon>
        <taxon>Pseudomonadati</taxon>
        <taxon>Pseudomonadota</taxon>
        <taxon>Gammaproteobacteria</taxon>
        <taxon>Vibrionales</taxon>
        <taxon>Vibrionaceae</taxon>
        <taxon>Vibrio</taxon>
    </lineage>
</organism>
<evidence type="ECO:0000313" key="2">
    <source>
        <dbReference type="EMBL" id="CAH8210077.1"/>
    </source>
</evidence>
<keyword evidence="3" id="KW-1185">Reference proteome</keyword>
<accession>A0ABM9FLM7</accession>
<comment type="caution">
    <text evidence="2">The sequence shown here is derived from an EMBL/GenBank/DDBJ whole genome shotgun (WGS) entry which is preliminary data.</text>
</comment>
<sequence>MQTEGEGHVVRIYRTRASLLEGKLRNNGITLSGVVLGIVWSWRFICRCAQYDSFRRF</sequence>
<name>A0ABM9FLM7_9VIBR</name>
<keyword evidence="1" id="KW-1133">Transmembrane helix</keyword>
<evidence type="ECO:0000256" key="1">
    <source>
        <dbReference type="SAM" id="Phobius"/>
    </source>
</evidence>
<reference evidence="2" key="1">
    <citation type="submission" date="2022-06" db="EMBL/GenBank/DDBJ databases">
        <authorList>
            <person name="Goudenege D."/>
            <person name="Le Roux F."/>
        </authorList>
    </citation>
    <scope>NUCLEOTIDE SEQUENCE</scope>
    <source>
        <strain evidence="2">12-063</strain>
    </source>
</reference>
<gene>
    <name evidence="2" type="ORF">VAE063_880082</name>
</gene>
<evidence type="ECO:0000313" key="3">
    <source>
        <dbReference type="Proteomes" id="UP001152658"/>
    </source>
</evidence>
<keyword evidence="1" id="KW-0812">Transmembrane</keyword>
<keyword evidence="1" id="KW-0472">Membrane</keyword>
<proteinExistence type="predicted"/>